<organism evidence="3">
    <name type="scientific">Salix viminalis</name>
    <name type="common">Common osier</name>
    <name type="synonym">Basket willow</name>
    <dbReference type="NCBI Taxonomy" id="40686"/>
    <lineage>
        <taxon>Eukaryota</taxon>
        <taxon>Viridiplantae</taxon>
        <taxon>Streptophyta</taxon>
        <taxon>Embryophyta</taxon>
        <taxon>Tracheophyta</taxon>
        <taxon>Spermatophyta</taxon>
        <taxon>Magnoliopsida</taxon>
        <taxon>eudicotyledons</taxon>
        <taxon>Gunneridae</taxon>
        <taxon>Pentapetalae</taxon>
        <taxon>rosids</taxon>
        <taxon>fabids</taxon>
        <taxon>Malpighiales</taxon>
        <taxon>Salicaceae</taxon>
        <taxon>Saliceae</taxon>
        <taxon>Salix</taxon>
    </lineage>
</organism>
<feature type="signal peptide" evidence="2">
    <location>
        <begin position="1"/>
        <end position="22"/>
    </location>
</feature>
<sequence>MASFSCFILALFIALSISGGEAARQLLQLPPLPSVPNLPKPTLPPMPSVPTLPQPTLPTTQPSLPKPSLPPLPSLPTMPSLPKAARQLVSFCNCPLYLLSRTCLNQHCHQCLLYPHYHSPHCQPHNLPCLNPHCLHFQACQQCLASPRSPCLHFQACPQFPPSLSQQQSHPSLSQQQFPLSLSSPRLLETK</sequence>
<dbReference type="PANTHER" id="PTHR33088:SF105">
    <property type="entry name" value="ESX-1 SECRETION-ASSOCIATED PROTEIN ESPE"/>
    <property type="match status" value="1"/>
</dbReference>
<dbReference type="InterPro" id="IPR044659">
    <property type="entry name" value="PELPK1_2"/>
</dbReference>
<reference evidence="3" key="1">
    <citation type="submission" date="2019-03" db="EMBL/GenBank/DDBJ databases">
        <authorList>
            <person name="Mank J."/>
            <person name="Almeida P."/>
        </authorList>
    </citation>
    <scope>NUCLEOTIDE SEQUENCE</scope>
    <source>
        <strain evidence="3">78183</strain>
    </source>
</reference>
<dbReference type="AlphaFoldDB" id="A0A6N2MFR8"/>
<feature type="chain" id="PRO_5026976772" evidence="2">
    <location>
        <begin position="23"/>
        <end position="191"/>
    </location>
</feature>
<gene>
    <name evidence="3" type="ORF">SVIM_LOCUS363627</name>
</gene>
<feature type="region of interest" description="Disordered" evidence="1">
    <location>
        <begin position="167"/>
        <end position="191"/>
    </location>
</feature>
<feature type="compositionally biased region" description="Pro residues" evidence="1">
    <location>
        <begin position="38"/>
        <end position="56"/>
    </location>
</feature>
<protein>
    <submittedName>
        <fullName evidence="3">Uncharacterized protein</fullName>
    </submittedName>
</protein>
<name>A0A6N2MFR8_SALVM</name>
<evidence type="ECO:0000256" key="1">
    <source>
        <dbReference type="SAM" id="MobiDB-lite"/>
    </source>
</evidence>
<evidence type="ECO:0000256" key="2">
    <source>
        <dbReference type="SAM" id="SignalP"/>
    </source>
</evidence>
<evidence type="ECO:0000313" key="3">
    <source>
        <dbReference type="EMBL" id="VFU52708.1"/>
    </source>
</evidence>
<keyword evidence="2" id="KW-0732">Signal</keyword>
<dbReference type="EMBL" id="CAADRP010001807">
    <property type="protein sequence ID" value="VFU52708.1"/>
    <property type="molecule type" value="Genomic_DNA"/>
</dbReference>
<dbReference type="PANTHER" id="PTHR33088">
    <property type="entry name" value="MUCIN-2"/>
    <property type="match status" value="1"/>
</dbReference>
<accession>A0A6N2MFR8</accession>
<feature type="region of interest" description="Disordered" evidence="1">
    <location>
        <begin position="38"/>
        <end position="68"/>
    </location>
</feature>
<proteinExistence type="predicted"/>